<protein>
    <submittedName>
        <fullName evidence="2">(rape) hypothetical protein</fullName>
    </submittedName>
</protein>
<proteinExistence type="predicted"/>
<accession>A0A816PH07</accession>
<dbReference type="SUPFAM" id="SSF81383">
    <property type="entry name" value="F-box domain"/>
    <property type="match status" value="1"/>
</dbReference>
<dbReference type="InterPro" id="IPR055294">
    <property type="entry name" value="FBL60-like"/>
</dbReference>
<dbReference type="InterPro" id="IPR032675">
    <property type="entry name" value="LRR_dom_sf"/>
</dbReference>
<dbReference type="Pfam" id="PF00646">
    <property type="entry name" value="F-box"/>
    <property type="match status" value="1"/>
</dbReference>
<dbReference type="EMBL" id="HG994363">
    <property type="protein sequence ID" value="CAF2048690.1"/>
    <property type="molecule type" value="Genomic_DNA"/>
</dbReference>
<feature type="domain" description="F-box" evidence="1">
    <location>
        <begin position="27"/>
        <end position="80"/>
    </location>
</feature>
<dbReference type="PROSITE" id="PS50181">
    <property type="entry name" value="FBOX"/>
    <property type="match status" value="1"/>
</dbReference>
<dbReference type="PANTHER" id="PTHR31293:SF22">
    <property type="entry name" value="BNAC06G06520D PROTEIN"/>
    <property type="match status" value="1"/>
</dbReference>
<name>A0A816PH07_BRANA</name>
<dbReference type="CDD" id="cd22160">
    <property type="entry name" value="F-box_AtFBL13-like"/>
    <property type="match status" value="1"/>
</dbReference>
<dbReference type="Gene3D" id="1.20.1280.50">
    <property type="match status" value="1"/>
</dbReference>
<dbReference type="Gene3D" id="3.80.10.10">
    <property type="entry name" value="Ribonuclease Inhibitor"/>
    <property type="match status" value="1"/>
</dbReference>
<dbReference type="SUPFAM" id="SSF52058">
    <property type="entry name" value="L domain-like"/>
    <property type="match status" value="1"/>
</dbReference>
<dbReference type="Gramene" id="CDY05967">
    <property type="protein sequence ID" value="CDY05967"/>
    <property type="gene ID" value="GSBRNA2T00121801001"/>
</dbReference>
<gene>
    <name evidence="2" type="ORF">DARMORV10_A09P52220.1</name>
</gene>
<evidence type="ECO:0000313" key="2">
    <source>
        <dbReference type="EMBL" id="CAF2048690.1"/>
    </source>
</evidence>
<dbReference type="InterPro" id="IPR055411">
    <property type="entry name" value="LRR_FXL15/At3g58940/PEG3-like"/>
</dbReference>
<dbReference type="InterPro" id="IPR053781">
    <property type="entry name" value="F-box_AtFBL13-like"/>
</dbReference>
<evidence type="ECO:0000259" key="1">
    <source>
        <dbReference type="PROSITE" id="PS50181"/>
    </source>
</evidence>
<dbReference type="InterPro" id="IPR001810">
    <property type="entry name" value="F-box_dom"/>
</dbReference>
<reference evidence="2" key="1">
    <citation type="submission" date="2021-01" db="EMBL/GenBank/DDBJ databases">
        <authorList>
            <consortium name="Genoscope - CEA"/>
            <person name="William W."/>
        </authorList>
    </citation>
    <scope>NUCLEOTIDE SEQUENCE</scope>
</reference>
<dbReference type="OMA" id="CIEQFSH"/>
<dbReference type="Pfam" id="PF24758">
    <property type="entry name" value="LRR_At5g56370"/>
    <property type="match status" value="1"/>
</dbReference>
<dbReference type="PANTHER" id="PTHR31293">
    <property type="entry name" value="RNI-LIKE SUPERFAMILY PROTEIN"/>
    <property type="match status" value="1"/>
</dbReference>
<dbReference type="AlphaFoldDB" id="A0A816PH07"/>
<dbReference type="InterPro" id="IPR036047">
    <property type="entry name" value="F-box-like_dom_sf"/>
</dbReference>
<organism evidence="2">
    <name type="scientific">Brassica napus</name>
    <name type="common">Rape</name>
    <dbReference type="NCBI Taxonomy" id="3708"/>
    <lineage>
        <taxon>Eukaryota</taxon>
        <taxon>Viridiplantae</taxon>
        <taxon>Streptophyta</taxon>
        <taxon>Embryophyta</taxon>
        <taxon>Tracheophyta</taxon>
        <taxon>Spermatophyta</taxon>
        <taxon>Magnoliopsida</taxon>
        <taxon>eudicotyledons</taxon>
        <taxon>Gunneridae</taxon>
        <taxon>Pentapetalae</taxon>
        <taxon>rosids</taxon>
        <taxon>malvids</taxon>
        <taxon>Brassicales</taxon>
        <taxon>Brassicaceae</taxon>
        <taxon>Brassiceae</taxon>
        <taxon>Brassica</taxon>
    </lineage>
</organism>
<sequence length="485" mass="54698">MFSKSLTIHRSQKRLGSVSMEANSGLRDAISWLPDEVLGKILSLLPTKQAASTSLLAKKWRHVFRLVDTLDFDDSVFLQPEEGKEECPVIRESFINFVDRTLALQCGSPIKKFSLKFHIHEMKEMAHAFPWICNAVERGVLEMSLSFKRKYKTLLLPSELLTSKTLVKLTLGTQIYLGEFPPNVSLPALKSLFIDSIVFGRDDLCGVLLRGCPLLEELYVRHRKCEGAPLYIYNPTIKKLSVYFEFQFARDGMSFDTPSLVSLDYSDFALEEYTGVNLASLVEARLDIRYSKIIKDPDLSGLIIGISNVETLHLSPASADVIARCVEDGLVLPVFKNLLNLSFGSYNERGWKLLPYLLKQSPKLETLIIQVYLFLLSKTLYIIYRDLYLVVACIFLMLRQGLDGGYIGNVTIGLFHVKELHVVGYKGTAKELLHLKSLLAGTECIPKVRLEFPEDVVVDAATIIQTHRDLFTLVGVVSIDVVYFD</sequence>
<dbReference type="Proteomes" id="UP001295469">
    <property type="component" value="Chromosome A09"/>
</dbReference>